<dbReference type="GO" id="GO:0004553">
    <property type="term" value="F:hydrolase activity, hydrolyzing O-glycosyl compounds"/>
    <property type="evidence" value="ECO:0007669"/>
    <property type="project" value="UniProtKB-ARBA"/>
</dbReference>
<keyword evidence="7" id="KW-0961">Cell wall biogenesis/degradation</keyword>
<comment type="similarity">
    <text evidence="2 9">Belongs to the glycosyl hydrolase 28 family.</text>
</comment>
<evidence type="ECO:0000313" key="11">
    <source>
        <dbReference type="Proteomes" id="UP001632038"/>
    </source>
</evidence>
<proteinExistence type="inferred from homology"/>
<dbReference type="PROSITE" id="PS00502">
    <property type="entry name" value="POLYGALACTURONASE"/>
    <property type="match status" value="1"/>
</dbReference>
<name>A0ABD3CY70_9LAMI</name>
<sequence length="228" mass="23678">MFHIKLRESQHVTIQHVSISAPGNSPNTDGIHIGHSSDITIIDSHIATGDDCISIGDESSNVNISGIFCGPGHGISIGSLGRSAGEKDVSLVHVSNCTLSNTLNGARIKTIGPNSAALNVLTVTYQHIIMDNVHNPIVIDQNYCPSGQCKKGDSSVEIKGVKFIDVRGSSGQAVAVKLDCSGSRPCQDIQLSGVNINFKGQATTAACSNADAKFIGSSQVPSKCSGPV</sequence>
<dbReference type="InterPro" id="IPR012334">
    <property type="entry name" value="Pectin_lyas_fold"/>
</dbReference>
<evidence type="ECO:0000256" key="1">
    <source>
        <dbReference type="ARBA" id="ARBA00004191"/>
    </source>
</evidence>
<evidence type="ECO:0000256" key="7">
    <source>
        <dbReference type="ARBA" id="ARBA00023316"/>
    </source>
</evidence>
<keyword evidence="3" id="KW-0134">Cell wall</keyword>
<accession>A0ABD3CY70</accession>
<dbReference type="InterPro" id="IPR011050">
    <property type="entry name" value="Pectin_lyase_fold/virulence"/>
</dbReference>
<evidence type="ECO:0000256" key="9">
    <source>
        <dbReference type="RuleBase" id="RU361169"/>
    </source>
</evidence>
<dbReference type="SMART" id="SM00710">
    <property type="entry name" value="PbH1"/>
    <property type="match status" value="4"/>
</dbReference>
<dbReference type="InterPro" id="IPR006626">
    <property type="entry name" value="PbH1"/>
</dbReference>
<keyword evidence="5 9" id="KW-0378">Hydrolase</keyword>
<evidence type="ECO:0000256" key="5">
    <source>
        <dbReference type="ARBA" id="ARBA00022801"/>
    </source>
</evidence>
<dbReference type="InterPro" id="IPR000743">
    <property type="entry name" value="Glyco_hydro_28"/>
</dbReference>
<evidence type="ECO:0000256" key="4">
    <source>
        <dbReference type="ARBA" id="ARBA00022525"/>
    </source>
</evidence>
<keyword evidence="6 9" id="KW-0326">Glycosidase</keyword>
<dbReference type="Pfam" id="PF00295">
    <property type="entry name" value="Glyco_hydro_28"/>
    <property type="match status" value="1"/>
</dbReference>
<comment type="caution">
    <text evidence="10">The sequence shown here is derived from an EMBL/GenBank/DDBJ whole genome shotgun (WGS) entry which is preliminary data.</text>
</comment>
<dbReference type="SUPFAM" id="SSF51126">
    <property type="entry name" value="Pectin lyase-like"/>
    <property type="match status" value="1"/>
</dbReference>
<protein>
    <recommendedName>
        <fullName evidence="12">Polygalacturonase</fullName>
    </recommendedName>
</protein>
<evidence type="ECO:0000256" key="3">
    <source>
        <dbReference type="ARBA" id="ARBA00022512"/>
    </source>
</evidence>
<organism evidence="10 11">
    <name type="scientific">Castilleja foliolosa</name>
    <dbReference type="NCBI Taxonomy" id="1961234"/>
    <lineage>
        <taxon>Eukaryota</taxon>
        <taxon>Viridiplantae</taxon>
        <taxon>Streptophyta</taxon>
        <taxon>Embryophyta</taxon>
        <taxon>Tracheophyta</taxon>
        <taxon>Spermatophyta</taxon>
        <taxon>Magnoliopsida</taxon>
        <taxon>eudicotyledons</taxon>
        <taxon>Gunneridae</taxon>
        <taxon>Pentapetalae</taxon>
        <taxon>asterids</taxon>
        <taxon>lamiids</taxon>
        <taxon>Lamiales</taxon>
        <taxon>Orobanchaceae</taxon>
        <taxon>Pedicularideae</taxon>
        <taxon>Castillejinae</taxon>
        <taxon>Castilleja</taxon>
    </lineage>
</organism>
<dbReference type="PANTHER" id="PTHR31375">
    <property type="match status" value="1"/>
</dbReference>
<dbReference type="Proteomes" id="UP001632038">
    <property type="component" value="Unassembled WGS sequence"/>
</dbReference>
<feature type="active site" evidence="8">
    <location>
        <position position="73"/>
    </location>
</feature>
<keyword evidence="11" id="KW-1185">Reference proteome</keyword>
<reference evidence="11" key="1">
    <citation type="journal article" date="2024" name="IScience">
        <title>Strigolactones Initiate the Formation of Haustorium-like Structures in Castilleja.</title>
        <authorList>
            <person name="Buerger M."/>
            <person name="Peterson D."/>
            <person name="Chory J."/>
        </authorList>
    </citation>
    <scope>NUCLEOTIDE SEQUENCE [LARGE SCALE GENOMIC DNA]</scope>
</reference>
<dbReference type="Gene3D" id="2.160.20.10">
    <property type="entry name" value="Single-stranded right-handed beta-helix, Pectin lyase-like"/>
    <property type="match status" value="1"/>
</dbReference>
<comment type="subcellular location">
    <subcellularLocation>
        <location evidence="1">Secreted</location>
        <location evidence="1">Cell wall</location>
    </subcellularLocation>
</comment>
<evidence type="ECO:0000256" key="8">
    <source>
        <dbReference type="PROSITE-ProRule" id="PRU10052"/>
    </source>
</evidence>
<evidence type="ECO:0000256" key="2">
    <source>
        <dbReference type="ARBA" id="ARBA00008834"/>
    </source>
</evidence>
<evidence type="ECO:0000256" key="6">
    <source>
        <dbReference type="ARBA" id="ARBA00023295"/>
    </source>
</evidence>
<dbReference type="EMBL" id="JAVIJP010000029">
    <property type="protein sequence ID" value="KAL3633610.1"/>
    <property type="molecule type" value="Genomic_DNA"/>
</dbReference>
<dbReference type="GO" id="GO:0071555">
    <property type="term" value="P:cell wall organization"/>
    <property type="evidence" value="ECO:0007669"/>
    <property type="project" value="UniProtKB-KW"/>
</dbReference>
<evidence type="ECO:0000313" key="10">
    <source>
        <dbReference type="EMBL" id="KAL3633610.1"/>
    </source>
</evidence>
<evidence type="ECO:0008006" key="12">
    <source>
        <dbReference type="Google" id="ProtNLM"/>
    </source>
</evidence>
<keyword evidence="4" id="KW-0964">Secreted</keyword>
<gene>
    <name evidence="10" type="ORF">CASFOL_022372</name>
</gene>
<dbReference type="AlphaFoldDB" id="A0ABD3CY70"/>